<dbReference type="Pfam" id="PF02263">
    <property type="entry name" value="GBP"/>
    <property type="match status" value="1"/>
</dbReference>
<dbReference type="EMBL" id="JAACNH010000008">
    <property type="protein sequence ID" value="KAG8433792.1"/>
    <property type="molecule type" value="Genomic_DNA"/>
</dbReference>
<protein>
    <recommendedName>
        <fullName evidence="6">GB1/RHD3-type G domain-containing protein</fullName>
    </recommendedName>
</protein>
<dbReference type="InterPro" id="IPR003191">
    <property type="entry name" value="Guanylate-bd/ATL_C"/>
</dbReference>
<dbReference type="SUPFAM" id="SSF52540">
    <property type="entry name" value="P-loop containing nucleoside triphosphate hydrolases"/>
    <property type="match status" value="1"/>
</dbReference>
<dbReference type="PANTHER" id="PTHR10751">
    <property type="entry name" value="GUANYLATE BINDING PROTEIN"/>
    <property type="match status" value="1"/>
</dbReference>
<keyword evidence="5" id="KW-1185">Reference proteome</keyword>
<dbReference type="InterPro" id="IPR036543">
    <property type="entry name" value="Guanylate-bd_C_sf"/>
</dbReference>
<dbReference type="GO" id="GO:0005525">
    <property type="term" value="F:GTP binding"/>
    <property type="evidence" value="ECO:0007669"/>
    <property type="project" value="InterPro"/>
</dbReference>
<dbReference type="InterPro" id="IPR027417">
    <property type="entry name" value="P-loop_NTPase"/>
</dbReference>
<gene>
    <name evidence="4" type="ORF">GDO86_012237</name>
</gene>
<dbReference type="Gene3D" id="1.20.1000.10">
    <property type="entry name" value="Guanylate-binding protein, C-terminal domain"/>
    <property type="match status" value="1"/>
</dbReference>
<evidence type="ECO:0000259" key="2">
    <source>
        <dbReference type="Pfam" id="PF02263"/>
    </source>
</evidence>
<proteinExistence type="predicted"/>
<evidence type="ECO:0000256" key="1">
    <source>
        <dbReference type="ARBA" id="ARBA00022801"/>
    </source>
</evidence>
<feature type="domain" description="Guanylate-binding protein N-terminal" evidence="2">
    <location>
        <begin position="2"/>
        <end position="117"/>
    </location>
</feature>
<dbReference type="AlphaFoldDB" id="A0A8T2IP89"/>
<evidence type="ECO:0000259" key="3">
    <source>
        <dbReference type="Pfam" id="PF02841"/>
    </source>
</evidence>
<dbReference type="SUPFAM" id="SSF48340">
    <property type="entry name" value="Interferon-induced guanylate-binding protein 1 (GBP1), C-terminal domain"/>
    <property type="match status" value="1"/>
</dbReference>
<evidence type="ECO:0000313" key="4">
    <source>
        <dbReference type="EMBL" id="KAG8433792.1"/>
    </source>
</evidence>
<organism evidence="4 5">
    <name type="scientific">Hymenochirus boettgeri</name>
    <name type="common">Congo dwarf clawed frog</name>
    <dbReference type="NCBI Taxonomy" id="247094"/>
    <lineage>
        <taxon>Eukaryota</taxon>
        <taxon>Metazoa</taxon>
        <taxon>Chordata</taxon>
        <taxon>Craniata</taxon>
        <taxon>Vertebrata</taxon>
        <taxon>Euteleostomi</taxon>
        <taxon>Amphibia</taxon>
        <taxon>Batrachia</taxon>
        <taxon>Anura</taxon>
        <taxon>Pipoidea</taxon>
        <taxon>Pipidae</taxon>
        <taxon>Pipinae</taxon>
        <taxon>Hymenochirus</taxon>
    </lineage>
</organism>
<dbReference type="OrthoDB" id="8932102at2759"/>
<sequence>MDESGEFKRFFPSLIGAFGDFILKLEMGWEIHHGDEYLKNSLELKKGTGKKVQDYNLPRECIRHYFQALKCFVFDRPAPKDGLRHLDDLQDSELEPEFVKQANNFCSYVYENCKVKSLTNGITVTGRILGNLTVTYLEAILSGTIPCMENAVTALAQIENSQAVEEALIKYDDEMCKYIAQFPTETQEEFLNFHQMCESQAIPVFMNRSFKDEKQEYQGKLIIELAERKANYSKQNEDESIRCCKAIRNS</sequence>
<dbReference type="Gene3D" id="3.40.50.300">
    <property type="entry name" value="P-loop containing nucleotide triphosphate hydrolases"/>
    <property type="match status" value="1"/>
</dbReference>
<dbReference type="Proteomes" id="UP000812440">
    <property type="component" value="Chromosome 7"/>
</dbReference>
<dbReference type="InterPro" id="IPR015894">
    <property type="entry name" value="Guanylate-bd_N"/>
</dbReference>
<evidence type="ECO:0000313" key="5">
    <source>
        <dbReference type="Proteomes" id="UP000812440"/>
    </source>
</evidence>
<comment type="caution">
    <text evidence="4">The sequence shown here is derived from an EMBL/GenBank/DDBJ whole genome shotgun (WGS) entry which is preliminary data.</text>
</comment>
<accession>A0A8T2IP89</accession>
<evidence type="ECO:0008006" key="6">
    <source>
        <dbReference type="Google" id="ProtNLM"/>
    </source>
</evidence>
<keyword evidence="1" id="KW-0378">Hydrolase</keyword>
<name>A0A8T2IP89_9PIPI</name>
<dbReference type="GO" id="GO:0003924">
    <property type="term" value="F:GTPase activity"/>
    <property type="evidence" value="ECO:0007669"/>
    <property type="project" value="InterPro"/>
</dbReference>
<feature type="domain" description="Guanylate-binding protein/Atlastin C-terminal" evidence="3">
    <location>
        <begin position="121"/>
        <end position="247"/>
    </location>
</feature>
<dbReference type="Pfam" id="PF02841">
    <property type="entry name" value="GBP_C"/>
    <property type="match status" value="1"/>
</dbReference>
<reference evidence="4" key="1">
    <citation type="thesis" date="2020" institute="ProQuest LLC" country="789 East Eisenhower Parkway, Ann Arbor, MI, USA">
        <title>Comparative Genomics and Chromosome Evolution.</title>
        <authorList>
            <person name="Mudd A.B."/>
        </authorList>
    </citation>
    <scope>NUCLEOTIDE SEQUENCE</scope>
    <source>
        <strain evidence="4">Female2</strain>
        <tissue evidence="4">Blood</tissue>
    </source>
</reference>